<dbReference type="RefSeq" id="XP_017299821.1">
    <property type="nucleotide sequence ID" value="XM_017444332.2"/>
</dbReference>
<evidence type="ECO:0000256" key="1">
    <source>
        <dbReference type="ARBA" id="ARBA00004141"/>
    </source>
</evidence>
<dbReference type="STRING" id="121845.A0A1S4EC65"/>
<proteinExistence type="predicted"/>
<dbReference type="InterPro" id="IPR020846">
    <property type="entry name" value="MFS_dom"/>
</dbReference>
<dbReference type="GO" id="GO:0016020">
    <property type="term" value="C:membrane"/>
    <property type="evidence" value="ECO:0007669"/>
    <property type="project" value="UniProtKB-SubCell"/>
</dbReference>
<dbReference type="Gene3D" id="1.20.1250.20">
    <property type="entry name" value="MFS general substrate transporter like domains"/>
    <property type="match status" value="1"/>
</dbReference>
<evidence type="ECO:0000256" key="2">
    <source>
        <dbReference type="ARBA" id="ARBA00022692"/>
    </source>
</evidence>
<evidence type="ECO:0000256" key="3">
    <source>
        <dbReference type="ARBA" id="ARBA00022989"/>
    </source>
</evidence>
<dbReference type="InterPro" id="IPR036259">
    <property type="entry name" value="MFS_trans_sf"/>
</dbReference>
<dbReference type="KEGG" id="dci:108252458"/>
<gene>
    <name evidence="9" type="primary">LOC108252458</name>
</gene>
<dbReference type="GeneID" id="108252458"/>
<keyword evidence="3 6" id="KW-1133">Transmembrane helix</keyword>
<dbReference type="InterPro" id="IPR050549">
    <property type="entry name" value="MFS_Trehalose_Transporter"/>
</dbReference>
<keyword evidence="2 6" id="KW-0812">Transmembrane</keyword>
<protein>
    <submittedName>
        <fullName evidence="9">Facilitated trehalose transporter Tret1-like</fullName>
    </submittedName>
</protein>
<dbReference type="InterPro" id="IPR005828">
    <property type="entry name" value="MFS_sugar_transport-like"/>
</dbReference>
<dbReference type="PROSITE" id="PS50850">
    <property type="entry name" value="MFS"/>
    <property type="match status" value="1"/>
</dbReference>
<sequence length="115" mass="13301">MALPLPWMLMAEIFPIEIRGVACGISAALNSLVSFLTTKTYVNTIAWFGLHGTLFLYTFVTGVGFVYMYFYLPETEDRTLQEITDFFVQNRSAREFKRPKSKRQVERNNDIDSLM</sequence>
<dbReference type="Proteomes" id="UP000079169">
    <property type="component" value="Unplaced"/>
</dbReference>
<dbReference type="SUPFAM" id="SSF103473">
    <property type="entry name" value="MFS general substrate transporter"/>
    <property type="match status" value="1"/>
</dbReference>
<organism evidence="8 9">
    <name type="scientific">Diaphorina citri</name>
    <name type="common">Asian citrus psyllid</name>
    <dbReference type="NCBI Taxonomy" id="121845"/>
    <lineage>
        <taxon>Eukaryota</taxon>
        <taxon>Metazoa</taxon>
        <taxon>Ecdysozoa</taxon>
        <taxon>Arthropoda</taxon>
        <taxon>Hexapoda</taxon>
        <taxon>Insecta</taxon>
        <taxon>Pterygota</taxon>
        <taxon>Neoptera</taxon>
        <taxon>Paraneoptera</taxon>
        <taxon>Hemiptera</taxon>
        <taxon>Sternorrhyncha</taxon>
        <taxon>Psylloidea</taxon>
        <taxon>Psyllidae</taxon>
        <taxon>Diaphorininae</taxon>
        <taxon>Diaphorina</taxon>
    </lineage>
</organism>
<dbReference type="PaxDb" id="121845-A0A1S4EC65"/>
<comment type="subcellular location">
    <subcellularLocation>
        <location evidence="1">Membrane</location>
        <topology evidence="1">Multi-pass membrane protein</topology>
    </subcellularLocation>
</comment>
<dbReference type="PANTHER" id="PTHR48021">
    <property type="match status" value="1"/>
</dbReference>
<evidence type="ECO:0000313" key="8">
    <source>
        <dbReference type="Proteomes" id="UP000079169"/>
    </source>
</evidence>
<feature type="domain" description="Major facilitator superfamily (MFS) profile" evidence="7">
    <location>
        <begin position="1"/>
        <end position="76"/>
    </location>
</feature>
<feature type="region of interest" description="Disordered" evidence="5">
    <location>
        <begin position="94"/>
        <end position="115"/>
    </location>
</feature>
<evidence type="ECO:0000313" key="9">
    <source>
        <dbReference type="RefSeq" id="XP_017299821.1"/>
    </source>
</evidence>
<evidence type="ECO:0000256" key="4">
    <source>
        <dbReference type="ARBA" id="ARBA00023136"/>
    </source>
</evidence>
<keyword evidence="8" id="KW-1185">Reference proteome</keyword>
<dbReference type="AlphaFoldDB" id="A0A1S4EC65"/>
<reference evidence="9" key="1">
    <citation type="submission" date="2025-08" db="UniProtKB">
        <authorList>
            <consortium name="RefSeq"/>
        </authorList>
    </citation>
    <scope>IDENTIFICATION</scope>
</reference>
<evidence type="ECO:0000259" key="7">
    <source>
        <dbReference type="PROSITE" id="PS50850"/>
    </source>
</evidence>
<dbReference type="GO" id="GO:0022857">
    <property type="term" value="F:transmembrane transporter activity"/>
    <property type="evidence" value="ECO:0007669"/>
    <property type="project" value="InterPro"/>
</dbReference>
<evidence type="ECO:0000256" key="5">
    <source>
        <dbReference type="SAM" id="MobiDB-lite"/>
    </source>
</evidence>
<dbReference type="Pfam" id="PF00083">
    <property type="entry name" value="Sugar_tr"/>
    <property type="match status" value="1"/>
</dbReference>
<keyword evidence="4 6" id="KW-0472">Membrane</keyword>
<feature type="transmembrane region" description="Helical" evidence="6">
    <location>
        <begin position="54"/>
        <end position="72"/>
    </location>
</feature>
<feature type="transmembrane region" description="Helical" evidence="6">
    <location>
        <begin position="21"/>
        <end position="42"/>
    </location>
</feature>
<accession>A0A1S4EC65</accession>
<evidence type="ECO:0000256" key="6">
    <source>
        <dbReference type="SAM" id="Phobius"/>
    </source>
</evidence>
<dbReference type="PANTHER" id="PTHR48021:SF1">
    <property type="entry name" value="GH07001P-RELATED"/>
    <property type="match status" value="1"/>
</dbReference>
<name>A0A1S4EC65_DIACI</name>